<reference evidence="2 3" key="1">
    <citation type="submission" date="2021-01" db="EMBL/GenBank/DDBJ databases">
        <title>Development of a method for detection of lactic acid bacteria that cause putrefactive shochu mash.</title>
        <authorList>
            <person name="Takashita H."/>
            <person name="Fujihara E."/>
            <person name="Takayama K."/>
            <person name="Yamamoto H."/>
            <person name="Mizutani M."/>
            <person name="Kajiwara Y."/>
        </authorList>
    </citation>
    <scope>NUCLEOTIDE SEQUENCE [LARGE SCALE GENOMIC DNA]</scope>
    <source>
        <strain evidence="2 3">01-B1</strain>
    </source>
</reference>
<name>A0ABD0AKX8_LIMFE</name>
<accession>A0ABD0AKX8</accession>
<gene>
    <name evidence="2" type="ORF">LF01B1_11170</name>
</gene>
<organism evidence="2 3">
    <name type="scientific">Limosilactobacillus fermentum</name>
    <name type="common">Lactobacillus fermentum</name>
    <dbReference type="NCBI Taxonomy" id="1613"/>
    <lineage>
        <taxon>Bacteria</taxon>
        <taxon>Bacillati</taxon>
        <taxon>Bacillota</taxon>
        <taxon>Bacilli</taxon>
        <taxon>Lactobacillales</taxon>
        <taxon>Lactobacillaceae</taxon>
        <taxon>Limosilactobacillus</taxon>
    </lineage>
</organism>
<feature type="transmembrane region" description="Helical" evidence="1">
    <location>
        <begin position="173"/>
        <end position="190"/>
    </location>
</feature>
<proteinExistence type="predicted"/>
<comment type="caution">
    <text evidence="2">The sequence shown here is derived from an EMBL/GenBank/DDBJ whole genome shotgun (WGS) entry which is preliminary data.</text>
</comment>
<feature type="transmembrane region" description="Helical" evidence="1">
    <location>
        <begin position="196"/>
        <end position="212"/>
    </location>
</feature>
<keyword evidence="1" id="KW-0472">Membrane</keyword>
<feature type="transmembrane region" description="Helical" evidence="1">
    <location>
        <begin position="145"/>
        <end position="161"/>
    </location>
</feature>
<keyword evidence="1" id="KW-1133">Transmembrane helix</keyword>
<evidence type="ECO:0000313" key="3">
    <source>
        <dbReference type="Proteomes" id="UP000653631"/>
    </source>
</evidence>
<dbReference type="Proteomes" id="UP000653631">
    <property type="component" value="Unassembled WGS sequence"/>
</dbReference>
<protein>
    <recommendedName>
        <fullName evidence="4">Polysaccharide polymerase</fullName>
    </recommendedName>
</protein>
<evidence type="ECO:0008006" key="4">
    <source>
        <dbReference type="Google" id="ProtNLM"/>
    </source>
</evidence>
<feature type="transmembrane region" description="Helical" evidence="1">
    <location>
        <begin position="321"/>
        <end position="343"/>
    </location>
</feature>
<feature type="transmembrane region" description="Helical" evidence="1">
    <location>
        <begin position="41"/>
        <end position="61"/>
    </location>
</feature>
<dbReference type="AlphaFoldDB" id="A0ABD0AKX8"/>
<feature type="transmembrane region" description="Helical" evidence="1">
    <location>
        <begin position="12"/>
        <end position="29"/>
    </location>
</feature>
<feature type="transmembrane region" description="Helical" evidence="1">
    <location>
        <begin position="105"/>
        <end position="125"/>
    </location>
</feature>
<keyword evidence="1" id="KW-0812">Transmembrane</keyword>
<sequence>MNITYRKFMNLLLIIIGTINIMMTSQLNLQISYNIRQRMTIFFLVVFILLYLVSLIIEPFQLVDVCFLLLILFIVFLSRKNYVISAGTLTLVYSRLSIKDIISNCKYSILYSTLAVVFLSLSGILNIYDPQGTGLSLGFNNVNQLGFYLAFLAILFTFRIGEQNSMITLKYNRYNITFLVFVVIFEFLIIQDNTAGVMVLFFYLASLFKTIANYLKPLIIILPIVLTIFAYWAGFHYFQYHFLETIDSIVTRRIFIWNHYLTNFPLTKFGTNWQVDPNFINGFFDGAYIYYGIFYGIVILSVLLIGLALTNYKLVKSNQVILLILIISLEIVGFSENALFAYVQSPGLIFAFLGYFPGYFRRDNTIEENTLYRRRS</sequence>
<feature type="transmembrane region" description="Helical" evidence="1">
    <location>
        <begin position="288"/>
        <end position="309"/>
    </location>
</feature>
<feature type="transmembrane region" description="Helical" evidence="1">
    <location>
        <begin position="219"/>
        <end position="238"/>
    </location>
</feature>
<evidence type="ECO:0000313" key="2">
    <source>
        <dbReference type="EMBL" id="GIC72102.1"/>
    </source>
</evidence>
<dbReference type="EMBL" id="BOLH01000009">
    <property type="protein sequence ID" value="GIC72102.1"/>
    <property type="molecule type" value="Genomic_DNA"/>
</dbReference>
<evidence type="ECO:0000256" key="1">
    <source>
        <dbReference type="SAM" id="Phobius"/>
    </source>
</evidence>